<sequence length="292" mass="33405">MSSFVAAVLGQPPIRSLVVSYQRGVPKDIQGRFLEYHGTGTETVIDWGLQTRYRLPELRSVQCRRNPMLMKTWLNQDELYLKFQGTRDERFVLHLAIYEGDVSAAIRIADCRPDLVSDEAIDLALSFELLEIVAHLVAKRTAHPELRRRHRPWDMSLAEVVVKRNSIEQLQLLEAYVPSVEWPRRTLSRAMACKFEDLATYIYEHHPTTRWDGALDRAAKHGLLSLVQRIHRDKVACTTEAIDLAAANGHANVVRYLREECDAPWTDKAIRGAQASGHIDIVEYLRQQGDAR</sequence>
<reference evidence="1 2" key="1">
    <citation type="journal article" date="2014" name="Genome Biol. Evol.">
        <title>The secreted proteins of Achlya hypogyna and Thraustotheca clavata identify the ancestral oomycete secretome and reveal gene acquisitions by horizontal gene transfer.</title>
        <authorList>
            <person name="Misner I."/>
            <person name="Blouin N."/>
            <person name="Leonard G."/>
            <person name="Richards T.A."/>
            <person name="Lane C.E."/>
        </authorList>
    </citation>
    <scope>NUCLEOTIDE SEQUENCE [LARGE SCALE GENOMIC DNA]</scope>
    <source>
        <strain evidence="1 2">ATCC 48635</strain>
    </source>
</reference>
<dbReference type="PANTHER" id="PTHR46586:SF3">
    <property type="entry name" value="ANKYRIN REPEAT-CONTAINING PROTEIN"/>
    <property type="match status" value="1"/>
</dbReference>
<dbReference type="AlphaFoldDB" id="A0A1V9ZSS9"/>
<evidence type="ECO:0000313" key="1">
    <source>
        <dbReference type="EMBL" id="OQS01065.1"/>
    </source>
</evidence>
<keyword evidence="2" id="KW-1185">Reference proteome</keyword>
<protein>
    <recommendedName>
        <fullName evidence="3">Ankyrin repeat protein</fullName>
    </recommendedName>
</protein>
<organism evidence="1 2">
    <name type="scientific">Achlya hypogyna</name>
    <name type="common">Oomycete</name>
    <name type="synonym">Protoachlya hypogyna</name>
    <dbReference type="NCBI Taxonomy" id="1202772"/>
    <lineage>
        <taxon>Eukaryota</taxon>
        <taxon>Sar</taxon>
        <taxon>Stramenopiles</taxon>
        <taxon>Oomycota</taxon>
        <taxon>Saprolegniomycetes</taxon>
        <taxon>Saprolegniales</taxon>
        <taxon>Achlyaceae</taxon>
        <taxon>Achlya</taxon>
    </lineage>
</organism>
<dbReference type="Proteomes" id="UP000243579">
    <property type="component" value="Unassembled WGS sequence"/>
</dbReference>
<proteinExistence type="predicted"/>
<dbReference type="EMBL" id="JNBR01000016">
    <property type="protein sequence ID" value="OQS01065.1"/>
    <property type="molecule type" value="Genomic_DNA"/>
</dbReference>
<dbReference type="InterPro" id="IPR036770">
    <property type="entry name" value="Ankyrin_rpt-contain_sf"/>
</dbReference>
<comment type="caution">
    <text evidence="1">The sequence shown here is derived from an EMBL/GenBank/DDBJ whole genome shotgun (WGS) entry which is preliminary data.</text>
</comment>
<accession>A0A1V9ZSS9</accession>
<dbReference type="PANTHER" id="PTHR46586">
    <property type="entry name" value="ANKYRIN REPEAT-CONTAINING PROTEIN"/>
    <property type="match status" value="1"/>
</dbReference>
<gene>
    <name evidence="1" type="ORF">ACHHYP_01885</name>
</gene>
<evidence type="ECO:0008006" key="3">
    <source>
        <dbReference type="Google" id="ProtNLM"/>
    </source>
</evidence>
<name>A0A1V9ZSS9_ACHHY</name>
<evidence type="ECO:0000313" key="2">
    <source>
        <dbReference type="Proteomes" id="UP000243579"/>
    </source>
</evidence>
<dbReference type="Gene3D" id="1.25.40.20">
    <property type="entry name" value="Ankyrin repeat-containing domain"/>
    <property type="match status" value="1"/>
</dbReference>
<dbReference type="SUPFAM" id="SSF48403">
    <property type="entry name" value="Ankyrin repeat"/>
    <property type="match status" value="1"/>
</dbReference>
<dbReference type="InterPro" id="IPR052050">
    <property type="entry name" value="SecEffector_AnkRepeat"/>
</dbReference>
<dbReference type="OrthoDB" id="10387286at2759"/>